<sequence length="425" mass="43705">MAIKSTQAVKVQLQQKVEGVLKPVNPATLAELVKLQNGINLETKVGEIESSVEAVGGRVGALEGQMGQAQSDIAGLQAKDGELEQSIASHVGTLTQTIEAEVSRATGEEAAIRGELAQAKGELQGEINNLKSAISDKNSSTLVYSTMDEFNGAVASLDPKVGDLVFVLDVKKAFIYKGAGAGAVAMLDIVVPEGWVLFDEISTDVDLVDYLTREDAQSTYRAKADAIVEGDLDGALQGKINSKADLTHVTSEVARVEGLATAVEGRVGALEGRVGAVEGAVASVDSRIEGAVGALKTELVEDIEAVDAKAIANAQGIATLTSGLQATDGKVATNEGAIATNTGDIATLKQGLADANGKISTNTGDIAQLKSDLGVTNDKVTANKTAIAENKGAIATNASAIAKAKEDITSITEVLNGCIYYTVIA</sequence>
<dbReference type="Gene3D" id="1.20.5.340">
    <property type="match status" value="3"/>
</dbReference>
<name>A0A8S5SPA3_9CAUD</name>
<evidence type="ECO:0000313" key="1">
    <source>
        <dbReference type="EMBL" id="DAF52798.1"/>
    </source>
</evidence>
<organism evidence="1">
    <name type="scientific">Siphoviridae sp. ctqSm5</name>
    <dbReference type="NCBI Taxonomy" id="2827949"/>
    <lineage>
        <taxon>Viruses</taxon>
        <taxon>Duplodnaviria</taxon>
        <taxon>Heunggongvirae</taxon>
        <taxon>Uroviricota</taxon>
        <taxon>Caudoviricetes</taxon>
    </lineage>
</organism>
<reference evidence="1" key="1">
    <citation type="journal article" date="2021" name="Proc. Natl. Acad. Sci. U.S.A.">
        <title>A Catalog of Tens of Thousands of Viruses from Human Metagenomes Reveals Hidden Associations with Chronic Diseases.</title>
        <authorList>
            <person name="Tisza M.J."/>
            <person name="Buck C.B."/>
        </authorList>
    </citation>
    <scope>NUCLEOTIDE SEQUENCE</scope>
    <source>
        <strain evidence="1">CtqSm5</strain>
    </source>
</reference>
<dbReference type="EMBL" id="BK032642">
    <property type="protein sequence ID" value="DAF52798.1"/>
    <property type="molecule type" value="Genomic_DNA"/>
</dbReference>
<proteinExistence type="predicted"/>
<accession>A0A8S5SPA3</accession>
<protein>
    <submittedName>
        <fullName evidence="1">Uncharacterized protein</fullName>
    </submittedName>
</protein>